<evidence type="ECO:0000256" key="1">
    <source>
        <dbReference type="ARBA" id="ARBA00022490"/>
    </source>
</evidence>
<accession>A0AAE3D2F7</accession>
<gene>
    <name evidence="5 9" type="primary">rimM</name>
    <name evidence="9" type="ORF">K1W69_15355</name>
</gene>
<keyword evidence="4 5" id="KW-0143">Chaperone</keyword>
<feature type="region of interest" description="Disordered" evidence="6">
    <location>
        <begin position="166"/>
        <end position="195"/>
    </location>
</feature>
<dbReference type="PANTHER" id="PTHR33692:SF1">
    <property type="entry name" value="RIBOSOME MATURATION FACTOR RIMM"/>
    <property type="match status" value="1"/>
</dbReference>
<comment type="subcellular location">
    <subcellularLocation>
        <location evidence="5">Cytoplasm</location>
    </subcellularLocation>
</comment>
<evidence type="ECO:0000256" key="6">
    <source>
        <dbReference type="SAM" id="MobiDB-lite"/>
    </source>
</evidence>
<dbReference type="SUPFAM" id="SSF50447">
    <property type="entry name" value="Translation proteins"/>
    <property type="match status" value="1"/>
</dbReference>
<evidence type="ECO:0000256" key="4">
    <source>
        <dbReference type="ARBA" id="ARBA00023186"/>
    </source>
</evidence>
<dbReference type="HAMAP" id="MF_00014">
    <property type="entry name" value="Ribosome_mat_RimM"/>
    <property type="match status" value="1"/>
</dbReference>
<dbReference type="EMBL" id="JAICBX010000002">
    <property type="protein sequence ID" value="MBW8638573.1"/>
    <property type="molecule type" value="Genomic_DNA"/>
</dbReference>
<dbReference type="GO" id="GO:0042274">
    <property type="term" value="P:ribosomal small subunit biogenesis"/>
    <property type="evidence" value="ECO:0007669"/>
    <property type="project" value="UniProtKB-UniRule"/>
</dbReference>
<comment type="domain">
    <text evidence="5">The PRC barrel domain binds ribosomal protein uS19.</text>
</comment>
<proteinExistence type="inferred from homology"/>
<sequence>MSGGKQPVLMAVIGAPHGVRGEVRVKPFGEDPLALGDYGPLFDDKGNTYQVKAIRPSKTVVVVRFDAVNSREQAEALNGTELFIDRSRLPDDALDDDEYFQADLIGMTVRDAEAKDYGQVIAIHDFGGGDIIELRKGDARSVMIPFNGDAVTDIDMEGRIIMVSPLAAGLEDEGEPGPGSRKRRPPRRKQAEQGD</sequence>
<feature type="domain" description="Ribosome maturation factor RimM PRC barrel" evidence="8">
    <location>
        <begin position="103"/>
        <end position="164"/>
    </location>
</feature>
<comment type="function">
    <text evidence="5">An accessory protein needed during the final step in the assembly of 30S ribosomal subunit, possibly for assembly of the head region. Essential for efficient processing of 16S rRNA. May be needed both before and after RbfA during the maturation of 16S rRNA. It has affinity for free ribosomal 30S subunits but not for 70S ribosomes.</text>
</comment>
<keyword evidence="10" id="KW-1185">Reference proteome</keyword>
<dbReference type="GO" id="GO:0005737">
    <property type="term" value="C:cytoplasm"/>
    <property type="evidence" value="ECO:0007669"/>
    <property type="project" value="UniProtKB-SubCell"/>
</dbReference>
<dbReference type="AlphaFoldDB" id="A0AAE3D2F7"/>
<dbReference type="GO" id="GO:0043022">
    <property type="term" value="F:ribosome binding"/>
    <property type="evidence" value="ECO:0007669"/>
    <property type="project" value="InterPro"/>
</dbReference>
<comment type="caution">
    <text evidence="9">The sequence shown here is derived from an EMBL/GenBank/DDBJ whole genome shotgun (WGS) entry which is preliminary data.</text>
</comment>
<dbReference type="InterPro" id="IPR009000">
    <property type="entry name" value="Transl_B-barrel_sf"/>
</dbReference>
<dbReference type="GO" id="GO:0005840">
    <property type="term" value="C:ribosome"/>
    <property type="evidence" value="ECO:0007669"/>
    <property type="project" value="InterPro"/>
</dbReference>
<name>A0AAE3D2F7_9HYPH</name>
<dbReference type="NCBIfam" id="TIGR02273">
    <property type="entry name" value="16S_RimM"/>
    <property type="match status" value="1"/>
</dbReference>
<dbReference type="InterPro" id="IPR011033">
    <property type="entry name" value="PRC_barrel-like_sf"/>
</dbReference>
<evidence type="ECO:0000256" key="3">
    <source>
        <dbReference type="ARBA" id="ARBA00022552"/>
    </source>
</evidence>
<evidence type="ECO:0000256" key="2">
    <source>
        <dbReference type="ARBA" id="ARBA00022517"/>
    </source>
</evidence>
<evidence type="ECO:0000313" key="10">
    <source>
        <dbReference type="Proteomes" id="UP001196509"/>
    </source>
</evidence>
<evidence type="ECO:0000259" key="7">
    <source>
        <dbReference type="Pfam" id="PF01782"/>
    </source>
</evidence>
<dbReference type="InterPro" id="IPR056792">
    <property type="entry name" value="PRC_RimM"/>
</dbReference>
<reference evidence="9" key="1">
    <citation type="submission" date="2021-08" db="EMBL/GenBank/DDBJ databases">
        <title>Hoeflea bacterium WL0058 sp. nov., isolated from the sediment.</title>
        <authorList>
            <person name="Wang L."/>
            <person name="Zhang D."/>
        </authorList>
    </citation>
    <scope>NUCLEOTIDE SEQUENCE</scope>
    <source>
        <strain evidence="9">WL0058</strain>
    </source>
</reference>
<dbReference type="Gene3D" id="2.30.30.240">
    <property type="entry name" value="PRC-barrel domain"/>
    <property type="match status" value="1"/>
</dbReference>
<dbReference type="RefSeq" id="WP_220229180.1">
    <property type="nucleotide sequence ID" value="NZ_JAICBX010000002.1"/>
</dbReference>
<dbReference type="Proteomes" id="UP001196509">
    <property type="component" value="Unassembled WGS sequence"/>
</dbReference>
<dbReference type="Pfam" id="PF24986">
    <property type="entry name" value="PRC_RimM"/>
    <property type="match status" value="1"/>
</dbReference>
<comment type="similarity">
    <text evidence="5">Belongs to the RimM family.</text>
</comment>
<dbReference type="Pfam" id="PF01782">
    <property type="entry name" value="RimM"/>
    <property type="match status" value="1"/>
</dbReference>
<feature type="domain" description="RimM N-terminal" evidence="7">
    <location>
        <begin position="10"/>
        <end position="87"/>
    </location>
</feature>
<dbReference type="InterPro" id="IPR011961">
    <property type="entry name" value="RimM"/>
</dbReference>
<protein>
    <recommendedName>
        <fullName evidence="5">Ribosome maturation factor RimM</fullName>
    </recommendedName>
</protein>
<evidence type="ECO:0000259" key="8">
    <source>
        <dbReference type="Pfam" id="PF24986"/>
    </source>
</evidence>
<evidence type="ECO:0000256" key="5">
    <source>
        <dbReference type="HAMAP-Rule" id="MF_00014"/>
    </source>
</evidence>
<dbReference type="Gene3D" id="2.40.30.60">
    <property type="entry name" value="RimM"/>
    <property type="match status" value="1"/>
</dbReference>
<dbReference type="InterPro" id="IPR002676">
    <property type="entry name" value="RimM_N"/>
</dbReference>
<dbReference type="InterPro" id="IPR036976">
    <property type="entry name" value="RimM_N_sf"/>
</dbReference>
<keyword evidence="2 5" id="KW-0690">Ribosome biogenesis</keyword>
<dbReference type="GO" id="GO:0006364">
    <property type="term" value="P:rRNA processing"/>
    <property type="evidence" value="ECO:0007669"/>
    <property type="project" value="UniProtKB-UniRule"/>
</dbReference>
<dbReference type="SUPFAM" id="SSF50346">
    <property type="entry name" value="PRC-barrel domain"/>
    <property type="match status" value="1"/>
</dbReference>
<keyword evidence="3 5" id="KW-0698">rRNA processing</keyword>
<organism evidence="9 10">
    <name type="scientific">Flavimaribacter sediminis</name>
    <dbReference type="NCBI Taxonomy" id="2865987"/>
    <lineage>
        <taxon>Bacteria</taxon>
        <taxon>Pseudomonadati</taxon>
        <taxon>Pseudomonadota</taxon>
        <taxon>Alphaproteobacteria</taxon>
        <taxon>Hyphomicrobiales</taxon>
        <taxon>Rhizobiaceae</taxon>
        <taxon>Flavimaribacter</taxon>
    </lineage>
</organism>
<dbReference type="PANTHER" id="PTHR33692">
    <property type="entry name" value="RIBOSOME MATURATION FACTOR RIMM"/>
    <property type="match status" value="1"/>
</dbReference>
<comment type="subunit">
    <text evidence="5">Binds ribosomal protein uS19.</text>
</comment>
<keyword evidence="1 5" id="KW-0963">Cytoplasm</keyword>
<evidence type="ECO:0000313" key="9">
    <source>
        <dbReference type="EMBL" id="MBW8638573.1"/>
    </source>
</evidence>